<accession>A0A1I7TLH0</accession>
<proteinExistence type="inferred from homology"/>
<keyword evidence="4 17" id="KW-0812">Transmembrane</keyword>
<evidence type="ECO:0000256" key="16">
    <source>
        <dbReference type="ARBA" id="ARBA00049428"/>
    </source>
</evidence>
<comment type="catalytic activity">
    <reaction evidence="13">
        <text>9-octadecanoyloxy-octadecanoate + H2O = 9-hydroxy-octadecanoate + octadecanoate + H(+)</text>
        <dbReference type="Rhea" id="RHEA:52096"/>
        <dbReference type="ChEBI" id="CHEBI:15377"/>
        <dbReference type="ChEBI" id="CHEBI:15378"/>
        <dbReference type="ChEBI" id="CHEBI:25629"/>
        <dbReference type="ChEBI" id="CHEBI:136286"/>
        <dbReference type="ChEBI" id="CHEBI:136373"/>
    </reaction>
    <physiologicalReaction direction="left-to-right" evidence="13">
        <dbReference type="Rhea" id="RHEA:52097"/>
    </physiologicalReaction>
</comment>
<dbReference type="PANTHER" id="PTHR10989:SF23">
    <property type="entry name" value="FAR-17A_AIG1-LIKE PROTEIN"/>
    <property type="match status" value="1"/>
</dbReference>
<dbReference type="AlphaFoldDB" id="A0A1I7TLH0"/>
<evidence type="ECO:0000256" key="5">
    <source>
        <dbReference type="ARBA" id="ARBA00022989"/>
    </source>
</evidence>
<comment type="catalytic activity">
    <reaction evidence="1">
        <text>9-(9Z-hexadecenoyloxy)-octadecanoate + H2O = (9Z)-hexadecenoate + 9-hydroxy-octadecanoate + H(+)</text>
        <dbReference type="Rhea" id="RHEA:52068"/>
        <dbReference type="ChEBI" id="CHEBI:15377"/>
        <dbReference type="ChEBI" id="CHEBI:15378"/>
        <dbReference type="ChEBI" id="CHEBI:32372"/>
        <dbReference type="ChEBI" id="CHEBI:136286"/>
        <dbReference type="ChEBI" id="CHEBI:136309"/>
    </reaction>
    <physiologicalReaction direction="left-to-right" evidence="1">
        <dbReference type="Rhea" id="RHEA:52069"/>
    </physiologicalReaction>
</comment>
<keyword evidence="6 17" id="KW-0472">Membrane</keyword>
<comment type="catalytic activity">
    <reaction evidence="14">
        <text>13-(9Z-octadecenoyloxy)-octadecanoate + H2O = 13-hydroxy-octadecanoate + (9Z)-octadecenoate + H(+)</text>
        <dbReference type="Rhea" id="RHEA:52064"/>
        <dbReference type="ChEBI" id="CHEBI:15377"/>
        <dbReference type="ChEBI" id="CHEBI:15378"/>
        <dbReference type="ChEBI" id="CHEBI:30823"/>
        <dbReference type="ChEBI" id="CHEBI:136303"/>
        <dbReference type="ChEBI" id="CHEBI:136304"/>
    </reaction>
    <physiologicalReaction direction="left-to-right" evidence="14">
        <dbReference type="Rhea" id="RHEA:52065"/>
    </physiologicalReaction>
</comment>
<evidence type="ECO:0000256" key="15">
    <source>
        <dbReference type="ARBA" id="ARBA00049322"/>
    </source>
</evidence>
<keyword evidence="18" id="KW-1185">Reference proteome</keyword>
<comment type="catalytic activity">
    <reaction evidence="11">
        <text>12-(9Z-octadecenoyloxy)-octadecanoate + H2O = 12-hydroxyoctadecanoate + (9Z)-octadecenoate + H(+)</text>
        <dbReference type="Rhea" id="RHEA:52060"/>
        <dbReference type="ChEBI" id="CHEBI:15377"/>
        <dbReference type="ChEBI" id="CHEBI:15378"/>
        <dbReference type="ChEBI" id="CHEBI:30823"/>
        <dbReference type="ChEBI" id="CHEBI:84201"/>
        <dbReference type="ChEBI" id="CHEBI:136302"/>
    </reaction>
    <physiologicalReaction direction="left-to-right" evidence="11">
        <dbReference type="Rhea" id="RHEA:52061"/>
    </physiologicalReaction>
</comment>
<comment type="catalytic activity">
    <reaction evidence="16">
        <text>12-(9Z-hexadecenoyloxy)-octadecanoate + H2O = 12-hydroxyoctadecanoate + (9Z)-hexadecenoate + H(+)</text>
        <dbReference type="Rhea" id="RHEA:52072"/>
        <dbReference type="ChEBI" id="CHEBI:15377"/>
        <dbReference type="ChEBI" id="CHEBI:15378"/>
        <dbReference type="ChEBI" id="CHEBI:32372"/>
        <dbReference type="ChEBI" id="CHEBI:84201"/>
        <dbReference type="ChEBI" id="CHEBI:136312"/>
    </reaction>
    <physiologicalReaction direction="left-to-right" evidence="16">
        <dbReference type="Rhea" id="RHEA:52073"/>
    </physiologicalReaction>
</comment>
<comment type="subcellular location">
    <subcellularLocation>
        <location evidence="2">Endomembrane system</location>
        <topology evidence="2">Multi-pass membrane protein</topology>
    </subcellularLocation>
</comment>
<sequence>MHFTSVFPVGIVTCGLFWILYAIDPALVMPDWIAKLIPAWLNHITHTFPVFYIFLDSYFHKRKSPGNKSCWIISAILVFIYFTIIGYVRYYDGYWLYPILTMFAIEHFVISYILAFFGFFLLIKAACLLNNKLHDQTNSKSSAKIGKVKKIH</sequence>
<dbReference type="GO" id="GO:0016020">
    <property type="term" value="C:membrane"/>
    <property type="evidence" value="ECO:0007669"/>
    <property type="project" value="InterPro"/>
</dbReference>
<evidence type="ECO:0000256" key="17">
    <source>
        <dbReference type="SAM" id="Phobius"/>
    </source>
</evidence>
<evidence type="ECO:0000256" key="7">
    <source>
        <dbReference type="ARBA" id="ARBA00047368"/>
    </source>
</evidence>
<name>A0A1I7TLH0_9PELO</name>
<evidence type="ECO:0000256" key="8">
    <source>
        <dbReference type="ARBA" id="ARBA00047427"/>
    </source>
</evidence>
<comment type="catalytic activity">
    <reaction evidence="12">
        <text>9-(9Z-octadecenoyloxy)-octadecanoate + H2O = 9-hydroxy-octadecanoate + (9Z)-octadecenoate + H(+)</text>
        <dbReference type="Rhea" id="RHEA:52048"/>
        <dbReference type="ChEBI" id="CHEBI:15377"/>
        <dbReference type="ChEBI" id="CHEBI:15378"/>
        <dbReference type="ChEBI" id="CHEBI:30823"/>
        <dbReference type="ChEBI" id="CHEBI:136282"/>
        <dbReference type="ChEBI" id="CHEBI:136286"/>
    </reaction>
    <physiologicalReaction direction="left-to-right" evidence="12">
        <dbReference type="Rhea" id="RHEA:52049"/>
    </physiologicalReaction>
</comment>
<reference evidence="19" key="1">
    <citation type="submission" date="2016-11" db="UniProtKB">
        <authorList>
            <consortium name="WormBaseParasite"/>
        </authorList>
    </citation>
    <scope>IDENTIFICATION</scope>
</reference>
<evidence type="ECO:0000256" key="13">
    <source>
        <dbReference type="ARBA" id="ARBA00049221"/>
    </source>
</evidence>
<dbReference type="Proteomes" id="UP000095282">
    <property type="component" value="Unplaced"/>
</dbReference>
<dbReference type="InterPro" id="IPR006838">
    <property type="entry name" value="ADTRP_AIG1"/>
</dbReference>
<evidence type="ECO:0000256" key="2">
    <source>
        <dbReference type="ARBA" id="ARBA00004127"/>
    </source>
</evidence>
<evidence type="ECO:0000256" key="12">
    <source>
        <dbReference type="ARBA" id="ARBA00048800"/>
    </source>
</evidence>
<evidence type="ECO:0000256" key="11">
    <source>
        <dbReference type="ARBA" id="ARBA00048701"/>
    </source>
</evidence>
<evidence type="ECO:0000313" key="19">
    <source>
        <dbReference type="WBParaSite" id="Csp11.Scaffold628.g7098.t1"/>
    </source>
</evidence>
<comment type="similarity">
    <text evidence="3">Belongs to the AIG1 family.</text>
</comment>
<evidence type="ECO:0000256" key="4">
    <source>
        <dbReference type="ARBA" id="ARBA00022692"/>
    </source>
</evidence>
<dbReference type="GO" id="GO:0012505">
    <property type="term" value="C:endomembrane system"/>
    <property type="evidence" value="ECO:0007669"/>
    <property type="project" value="UniProtKB-SubCell"/>
</dbReference>
<feature type="transmembrane region" description="Helical" evidence="17">
    <location>
        <begin position="96"/>
        <end position="123"/>
    </location>
</feature>
<comment type="catalytic activity">
    <reaction evidence="8">
        <text>13-octadecanoyloxy-octadecanoate + H2O = 13-hydroxy-octadecanoate + octadecanoate + H(+)</text>
        <dbReference type="Rhea" id="RHEA:52084"/>
        <dbReference type="ChEBI" id="CHEBI:15377"/>
        <dbReference type="ChEBI" id="CHEBI:15378"/>
        <dbReference type="ChEBI" id="CHEBI:25629"/>
        <dbReference type="ChEBI" id="CHEBI:136304"/>
        <dbReference type="ChEBI" id="CHEBI:136335"/>
    </reaction>
    <physiologicalReaction direction="left-to-right" evidence="8">
        <dbReference type="Rhea" id="RHEA:52085"/>
    </physiologicalReaction>
</comment>
<evidence type="ECO:0000256" key="1">
    <source>
        <dbReference type="ARBA" id="ARBA00000923"/>
    </source>
</evidence>
<keyword evidence="5 17" id="KW-1133">Transmembrane helix</keyword>
<evidence type="ECO:0000256" key="14">
    <source>
        <dbReference type="ARBA" id="ARBA00049296"/>
    </source>
</evidence>
<evidence type="ECO:0000313" key="18">
    <source>
        <dbReference type="Proteomes" id="UP000095282"/>
    </source>
</evidence>
<feature type="transmembrane region" description="Helical" evidence="17">
    <location>
        <begin position="7"/>
        <end position="28"/>
    </location>
</feature>
<dbReference type="WBParaSite" id="Csp11.Scaffold628.g7098.t1">
    <property type="protein sequence ID" value="Csp11.Scaffold628.g7098.t1"/>
    <property type="gene ID" value="Csp11.Scaffold628.g7098"/>
</dbReference>
<dbReference type="PANTHER" id="PTHR10989">
    <property type="entry name" value="ANDROGEN-INDUCED PROTEIN 1-RELATED"/>
    <property type="match status" value="1"/>
</dbReference>
<organism evidence="18 19">
    <name type="scientific">Caenorhabditis tropicalis</name>
    <dbReference type="NCBI Taxonomy" id="1561998"/>
    <lineage>
        <taxon>Eukaryota</taxon>
        <taxon>Metazoa</taxon>
        <taxon>Ecdysozoa</taxon>
        <taxon>Nematoda</taxon>
        <taxon>Chromadorea</taxon>
        <taxon>Rhabditida</taxon>
        <taxon>Rhabditina</taxon>
        <taxon>Rhabditomorpha</taxon>
        <taxon>Rhabditoidea</taxon>
        <taxon>Rhabditidae</taxon>
        <taxon>Peloderinae</taxon>
        <taxon>Caenorhabditis</taxon>
    </lineage>
</organism>
<dbReference type="Pfam" id="PF04750">
    <property type="entry name" value="Far-17a_AIG1"/>
    <property type="match status" value="1"/>
</dbReference>
<comment type="catalytic activity">
    <reaction evidence="10">
        <text>12-octadecanoyloxy-octadecanoate + H2O = 12-hydroxyoctadecanoate + octadecanoate + H(+)</text>
        <dbReference type="Rhea" id="RHEA:52080"/>
        <dbReference type="ChEBI" id="CHEBI:15377"/>
        <dbReference type="ChEBI" id="CHEBI:15378"/>
        <dbReference type="ChEBI" id="CHEBI:25629"/>
        <dbReference type="ChEBI" id="CHEBI:84201"/>
        <dbReference type="ChEBI" id="CHEBI:136330"/>
    </reaction>
    <physiologicalReaction direction="left-to-right" evidence="10">
        <dbReference type="Rhea" id="RHEA:52081"/>
    </physiologicalReaction>
</comment>
<evidence type="ECO:0000256" key="3">
    <source>
        <dbReference type="ARBA" id="ARBA00009300"/>
    </source>
</evidence>
<comment type="catalytic activity">
    <reaction evidence="15">
        <text>13-(9Z-hexadecenoyloxy)-octadecanoate + H2O = 13-hydroxy-octadecanoate + (9Z)-hexadecenoate + H(+)</text>
        <dbReference type="Rhea" id="RHEA:52076"/>
        <dbReference type="ChEBI" id="CHEBI:15377"/>
        <dbReference type="ChEBI" id="CHEBI:15378"/>
        <dbReference type="ChEBI" id="CHEBI:32372"/>
        <dbReference type="ChEBI" id="CHEBI:136304"/>
        <dbReference type="ChEBI" id="CHEBI:136315"/>
    </reaction>
    <physiologicalReaction direction="left-to-right" evidence="15">
        <dbReference type="Rhea" id="RHEA:52077"/>
    </physiologicalReaction>
</comment>
<feature type="transmembrane region" description="Helical" evidence="17">
    <location>
        <begin position="71"/>
        <end position="90"/>
    </location>
</feature>
<comment type="catalytic activity">
    <reaction evidence="9">
        <text>9-hexadecanoyloxy-octadecanoate + H2O = 9-hydroxy-octadecanoate + hexadecanoate + H(+)</text>
        <dbReference type="Rhea" id="RHEA:52052"/>
        <dbReference type="ChEBI" id="CHEBI:7896"/>
        <dbReference type="ChEBI" id="CHEBI:15377"/>
        <dbReference type="ChEBI" id="CHEBI:15378"/>
        <dbReference type="ChEBI" id="CHEBI:83670"/>
        <dbReference type="ChEBI" id="CHEBI:136286"/>
    </reaction>
    <physiologicalReaction direction="left-to-right" evidence="9">
        <dbReference type="Rhea" id="RHEA:52053"/>
    </physiologicalReaction>
</comment>
<comment type="catalytic activity">
    <reaction evidence="7">
        <text>12-hexadecanoyloxy-octadecanoate + H2O = 12-hydroxyoctadecanoate + hexadecanoate + H(+)</text>
        <dbReference type="Rhea" id="RHEA:52056"/>
        <dbReference type="ChEBI" id="CHEBI:7896"/>
        <dbReference type="ChEBI" id="CHEBI:15377"/>
        <dbReference type="ChEBI" id="CHEBI:15378"/>
        <dbReference type="ChEBI" id="CHEBI:83677"/>
        <dbReference type="ChEBI" id="CHEBI:84201"/>
    </reaction>
    <physiologicalReaction direction="left-to-right" evidence="7">
        <dbReference type="Rhea" id="RHEA:52057"/>
    </physiologicalReaction>
</comment>
<protein>
    <submittedName>
        <fullName evidence="19">Androgen-induced gene 1 protein-like</fullName>
    </submittedName>
</protein>
<feature type="transmembrane region" description="Helical" evidence="17">
    <location>
        <begin position="40"/>
        <end position="59"/>
    </location>
</feature>
<evidence type="ECO:0000256" key="10">
    <source>
        <dbReference type="ARBA" id="ARBA00048680"/>
    </source>
</evidence>
<evidence type="ECO:0000256" key="9">
    <source>
        <dbReference type="ARBA" id="ARBA00047863"/>
    </source>
</evidence>
<evidence type="ECO:0000256" key="6">
    <source>
        <dbReference type="ARBA" id="ARBA00023136"/>
    </source>
</evidence>
<dbReference type="eggNOG" id="KOG3989">
    <property type="taxonomic scope" value="Eukaryota"/>
</dbReference>